<gene>
    <name evidence="2" type="ORF">HRJ53_19885</name>
</gene>
<dbReference type="Gene3D" id="1.20.58.430">
    <property type="entry name" value="Type IV secretion system, VirB5-domain"/>
    <property type="match status" value="1"/>
</dbReference>
<keyword evidence="3" id="KW-1185">Reference proteome</keyword>
<dbReference type="AlphaFoldDB" id="A0A7V8NTN4"/>
<proteinExistence type="predicted"/>
<dbReference type="EMBL" id="JACDQQ010001906">
    <property type="protein sequence ID" value="MBA0087251.1"/>
    <property type="molecule type" value="Genomic_DNA"/>
</dbReference>
<dbReference type="InterPro" id="IPR023220">
    <property type="entry name" value="T4SS_VirB5-domain"/>
</dbReference>
<evidence type="ECO:0000313" key="2">
    <source>
        <dbReference type="EMBL" id="MBA0087251.1"/>
    </source>
</evidence>
<feature type="chain" id="PRO_5030560253" evidence="1">
    <location>
        <begin position="22"/>
        <end position="102"/>
    </location>
</feature>
<feature type="non-terminal residue" evidence="2">
    <location>
        <position position="102"/>
    </location>
</feature>
<sequence>MKQKALRLMLVLGLSAGTASAQFGGVVYDPTNYHNAVLRYFQLQQQLLQLRASYAQLVAQYNLAIRMAKNIQNMPSRYRAFFSQWRNTAARDVYGNTGAWTR</sequence>
<organism evidence="2 3">
    <name type="scientific">Candidatus Acidiferrum panamense</name>
    <dbReference type="NCBI Taxonomy" id="2741543"/>
    <lineage>
        <taxon>Bacteria</taxon>
        <taxon>Pseudomonadati</taxon>
        <taxon>Acidobacteriota</taxon>
        <taxon>Terriglobia</taxon>
        <taxon>Candidatus Acidiferrales</taxon>
        <taxon>Candidatus Acidiferrum</taxon>
    </lineage>
</organism>
<accession>A0A7V8NTN4</accession>
<reference evidence="2" key="1">
    <citation type="submission" date="2020-06" db="EMBL/GenBank/DDBJ databases">
        <title>Legume-microbial interactions unlock mineral nutrients during tropical forest succession.</title>
        <authorList>
            <person name="Epihov D.Z."/>
        </authorList>
    </citation>
    <scope>NUCLEOTIDE SEQUENCE [LARGE SCALE GENOMIC DNA]</scope>
    <source>
        <strain evidence="2">Pan2503</strain>
    </source>
</reference>
<evidence type="ECO:0000313" key="3">
    <source>
        <dbReference type="Proteomes" id="UP000567293"/>
    </source>
</evidence>
<dbReference type="Proteomes" id="UP000567293">
    <property type="component" value="Unassembled WGS sequence"/>
</dbReference>
<name>A0A7V8NTN4_9BACT</name>
<protein>
    <submittedName>
        <fullName evidence="2">Uncharacterized protein</fullName>
    </submittedName>
</protein>
<feature type="signal peptide" evidence="1">
    <location>
        <begin position="1"/>
        <end position="21"/>
    </location>
</feature>
<evidence type="ECO:0000256" key="1">
    <source>
        <dbReference type="SAM" id="SignalP"/>
    </source>
</evidence>
<comment type="caution">
    <text evidence="2">The sequence shown here is derived from an EMBL/GenBank/DDBJ whole genome shotgun (WGS) entry which is preliminary data.</text>
</comment>
<keyword evidence="1" id="KW-0732">Signal</keyword>